<dbReference type="InterPro" id="IPR006680">
    <property type="entry name" value="Amidohydro-rel"/>
</dbReference>
<dbReference type="InterPro" id="IPR032466">
    <property type="entry name" value="Metal_Hydrolase"/>
</dbReference>
<dbReference type="GO" id="GO:0004038">
    <property type="term" value="F:allantoinase activity"/>
    <property type="evidence" value="ECO:0007669"/>
    <property type="project" value="TreeGrafter"/>
</dbReference>
<dbReference type="AlphaFoldDB" id="A0A0F9J5A0"/>
<dbReference type="SUPFAM" id="SSF51338">
    <property type="entry name" value="Composite domain of metallo-dependent hydrolases"/>
    <property type="match status" value="1"/>
</dbReference>
<gene>
    <name evidence="6" type="ORF">LCGC14_1865310</name>
</gene>
<dbReference type="Pfam" id="PF01979">
    <property type="entry name" value="Amidohydro_1"/>
    <property type="match status" value="1"/>
</dbReference>
<dbReference type="PANTHER" id="PTHR43668">
    <property type="entry name" value="ALLANTOINASE"/>
    <property type="match status" value="1"/>
</dbReference>
<dbReference type="GO" id="GO:0004151">
    <property type="term" value="F:dihydroorotase activity"/>
    <property type="evidence" value="ECO:0007669"/>
    <property type="project" value="InterPro"/>
</dbReference>
<dbReference type="GO" id="GO:0046872">
    <property type="term" value="F:metal ion binding"/>
    <property type="evidence" value="ECO:0007669"/>
    <property type="project" value="UniProtKB-KW"/>
</dbReference>
<dbReference type="Gene3D" id="3.20.20.140">
    <property type="entry name" value="Metal-dependent hydrolases"/>
    <property type="match status" value="1"/>
</dbReference>
<sequence length="246" mass="26948">DSDLAGEGQVNEGLMATKLGLRAMPALAEEVIINRDIELAKITGAKVHFMHVSTAGSVELIRKAKKDKVAVTCEVTPHHLLLDDSMLRDFDTNLKVKPPIRSKKDTKALLKGLKDGTIDCIASDHAPHARHQKEVEFDYAAFGMVGLETLFGLVYTNFEKDLGLLDLIAKVSANPARIFGLEAGAIKENGIADITIIDPKAQVKVDSSKFYSKSQNTPFKGWQLKGKIDQVIKRGRVVFKDGKVVE</sequence>
<keyword evidence="4" id="KW-0665">Pyrimidine biosynthesis</keyword>
<dbReference type="EMBL" id="LAZR01018943">
    <property type="protein sequence ID" value="KKL94372.1"/>
    <property type="molecule type" value="Genomic_DNA"/>
</dbReference>
<dbReference type="PANTHER" id="PTHR43668:SF2">
    <property type="entry name" value="ALLANTOINASE"/>
    <property type="match status" value="1"/>
</dbReference>
<dbReference type="PROSITE" id="PS00483">
    <property type="entry name" value="DIHYDROOROTASE_2"/>
    <property type="match status" value="1"/>
</dbReference>
<keyword evidence="2" id="KW-0479">Metal-binding</keyword>
<evidence type="ECO:0000256" key="2">
    <source>
        <dbReference type="ARBA" id="ARBA00022723"/>
    </source>
</evidence>
<name>A0A0F9J5A0_9ZZZZ</name>
<dbReference type="GO" id="GO:0006145">
    <property type="term" value="P:purine nucleobase catabolic process"/>
    <property type="evidence" value="ECO:0007669"/>
    <property type="project" value="TreeGrafter"/>
</dbReference>
<feature type="non-terminal residue" evidence="6">
    <location>
        <position position="1"/>
    </location>
</feature>
<dbReference type="GO" id="GO:0005737">
    <property type="term" value="C:cytoplasm"/>
    <property type="evidence" value="ECO:0007669"/>
    <property type="project" value="TreeGrafter"/>
</dbReference>
<proteinExistence type="predicted"/>
<evidence type="ECO:0000256" key="3">
    <source>
        <dbReference type="ARBA" id="ARBA00022801"/>
    </source>
</evidence>
<feature type="domain" description="Amidohydrolase-related" evidence="5">
    <location>
        <begin position="41"/>
        <end position="238"/>
    </location>
</feature>
<dbReference type="SUPFAM" id="SSF51556">
    <property type="entry name" value="Metallo-dependent hydrolases"/>
    <property type="match status" value="1"/>
</dbReference>
<organism evidence="6">
    <name type="scientific">marine sediment metagenome</name>
    <dbReference type="NCBI Taxonomy" id="412755"/>
    <lineage>
        <taxon>unclassified sequences</taxon>
        <taxon>metagenomes</taxon>
        <taxon>ecological metagenomes</taxon>
    </lineage>
</organism>
<keyword evidence="3" id="KW-0378">Hydrolase</keyword>
<dbReference type="NCBIfam" id="TIGR00857">
    <property type="entry name" value="pyrC_multi"/>
    <property type="match status" value="1"/>
</dbReference>
<evidence type="ECO:0000313" key="6">
    <source>
        <dbReference type="EMBL" id="KKL94372.1"/>
    </source>
</evidence>
<dbReference type="InterPro" id="IPR002195">
    <property type="entry name" value="Dihydroorotase_CS"/>
</dbReference>
<evidence type="ECO:0000256" key="4">
    <source>
        <dbReference type="ARBA" id="ARBA00022975"/>
    </source>
</evidence>
<comment type="caution">
    <text evidence="6">The sequence shown here is derived from an EMBL/GenBank/DDBJ whole genome shotgun (WGS) entry which is preliminary data.</text>
</comment>
<dbReference type="CDD" id="cd01317">
    <property type="entry name" value="DHOase_IIa"/>
    <property type="match status" value="1"/>
</dbReference>
<dbReference type="InterPro" id="IPR050138">
    <property type="entry name" value="DHOase/Allantoinase_Hydrolase"/>
</dbReference>
<comment type="cofactor">
    <cofactor evidence="1">
        <name>Zn(2+)</name>
        <dbReference type="ChEBI" id="CHEBI:29105"/>
    </cofactor>
</comment>
<dbReference type="InterPro" id="IPR004722">
    <property type="entry name" value="DHOase"/>
</dbReference>
<evidence type="ECO:0000256" key="1">
    <source>
        <dbReference type="ARBA" id="ARBA00001947"/>
    </source>
</evidence>
<dbReference type="InterPro" id="IPR011059">
    <property type="entry name" value="Metal-dep_hydrolase_composite"/>
</dbReference>
<reference evidence="6" key="1">
    <citation type="journal article" date="2015" name="Nature">
        <title>Complex archaea that bridge the gap between prokaryotes and eukaryotes.</title>
        <authorList>
            <person name="Spang A."/>
            <person name="Saw J.H."/>
            <person name="Jorgensen S.L."/>
            <person name="Zaremba-Niedzwiedzka K."/>
            <person name="Martijn J."/>
            <person name="Lind A.E."/>
            <person name="van Eijk R."/>
            <person name="Schleper C."/>
            <person name="Guy L."/>
            <person name="Ettema T.J."/>
        </authorList>
    </citation>
    <scope>NUCLEOTIDE SEQUENCE</scope>
</reference>
<accession>A0A0F9J5A0</accession>
<evidence type="ECO:0000259" key="5">
    <source>
        <dbReference type="Pfam" id="PF01979"/>
    </source>
</evidence>
<dbReference type="GO" id="GO:0006221">
    <property type="term" value="P:pyrimidine nucleotide biosynthetic process"/>
    <property type="evidence" value="ECO:0007669"/>
    <property type="project" value="UniProtKB-KW"/>
</dbReference>
<protein>
    <recommendedName>
        <fullName evidence="5">Amidohydrolase-related domain-containing protein</fullName>
    </recommendedName>
</protein>